<keyword evidence="4" id="KW-0732">Signal</keyword>
<feature type="signal peptide" evidence="4">
    <location>
        <begin position="1"/>
        <end position="25"/>
    </location>
</feature>
<dbReference type="Pfam" id="PF05782">
    <property type="entry name" value="ECM1"/>
    <property type="match status" value="1"/>
</dbReference>
<keyword evidence="2" id="KW-0964">Secreted</keyword>
<dbReference type="OrthoDB" id="9889855at2759"/>
<gene>
    <name evidence="5" type="ORF">AGOR_G00034920</name>
</gene>
<dbReference type="AlphaFoldDB" id="A0A8T3E4B6"/>
<evidence type="ECO:0000256" key="1">
    <source>
        <dbReference type="ARBA" id="ARBA00004613"/>
    </source>
</evidence>
<evidence type="ECO:0000256" key="3">
    <source>
        <dbReference type="ARBA" id="ARBA00022737"/>
    </source>
</evidence>
<evidence type="ECO:0000256" key="4">
    <source>
        <dbReference type="SAM" id="SignalP"/>
    </source>
</evidence>
<evidence type="ECO:0008006" key="7">
    <source>
        <dbReference type="Google" id="ProtNLM"/>
    </source>
</evidence>
<keyword evidence="6" id="KW-1185">Reference proteome</keyword>
<dbReference type="Proteomes" id="UP000829720">
    <property type="component" value="Unassembled WGS sequence"/>
</dbReference>
<name>A0A8T3E4B6_9TELE</name>
<dbReference type="GO" id="GO:0007165">
    <property type="term" value="P:signal transduction"/>
    <property type="evidence" value="ECO:0007669"/>
    <property type="project" value="InterPro"/>
</dbReference>
<reference evidence="5" key="1">
    <citation type="submission" date="2021-01" db="EMBL/GenBank/DDBJ databases">
        <authorList>
            <person name="Zahm M."/>
            <person name="Roques C."/>
            <person name="Cabau C."/>
            <person name="Klopp C."/>
            <person name="Donnadieu C."/>
            <person name="Jouanno E."/>
            <person name="Lampietro C."/>
            <person name="Louis A."/>
            <person name="Herpin A."/>
            <person name="Echchiki A."/>
            <person name="Berthelot C."/>
            <person name="Parey E."/>
            <person name="Roest-Crollius H."/>
            <person name="Braasch I."/>
            <person name="Postlethwait J."/>
            <person name="Bobe J."/>
            <person name="Montfort J."/>
            <person name="Bouchez O."/>
            <person name="Begum T."/>
            <person name="Mejri S."/>
            <person name="Adams A."/>
            <person name="Chen W.-J."/>
            <person name="Guiguen Y."/>
        </authorList>
    </citation>
    <scope>NUCLEOTIDE SEQUENCE</scope>
    <source>
        <tissue evidence="5">Blood</tissue>
    </source>
</reference>
<organism evidence="5 6">
    <name type="scientific">Albula goreensis</name>
    <dbReference type="NCBI Taxonomy" id="1534307"/>
    <lineage>
        <taxon>Eukaryota</taxon>
        <taxon>Metazoa</taxon>
        <taxon>Chordata</taxon>
        <taxon>Craniata</taxon>
        <taxon>Vertebrata</taxon>
        <taxon>Euteleostomi</taxon>
        <taxon>Actinopterygii</taxon>
        <taxon>Neopterygii</taxon>
        <taxon>Teleostei</taxon>
        <taxon>Albuliformes</taxon>
        <taxon>Albulidae</taxon>
        <taxon>Albula</taxon>
    </lineage>
</organism>
<proteinExistence type="predicted"/>
<dbReference type="PANTHER" id="PTHR16776:SF3">
    <property type="entry name" value="EXTRACELLULAR MATRIX PROTEIN 1"/>
    <property type="match status" value="1"/>
</dbReference>
<dbReference type="GO" id="GO:0030500">
    <property type="term" value="P:regulation of bone mineralization"/>
    <property type="evidence" value="ECO:0007669"/>
    <property type="project" value="TreeGrafter"/>
</dbReference>
<evidence type="ECO:0000256" key="2">
    <source>
        <dbReference type="ARBA" id="ARBA00022525"/>
    </source>
</evidence>
<dbReference type="PANTHER" id="PTHR16776">
    <property type="entry name" value="EXTRACELLULAR MATRIX PROTEIN 1"/>
    <property type="match status" value="1"/>
</dbReference>
<comment type="subcellular location">
    <subcellularLocation>
        <location evidence="1">Secreted</location>
    </subcellularLocation>
</comment>
<accession>A0A8T3E4B6</accession>
<comment type="caution">
    <text evidence="5">The sequence shown here is derived from an EMBL/GenBank/DDBJ whole genome shotgun (WGS) entry which is preliminary data.</text>
</comment>
<sequence>MDLMGSLRGSWVVALLLFCCVPAEGNPLAPTAPHVPFPPGRPHSSNLNSICTHGPHRPRYPKDSLPTNFFSYIHRQVDAINRLEESYQVCCKVYTPQNTDSTLSCVSKAWLDALTLYCEDEFSVKTKVYECCGYEGEAMWSCFARRAPNPSYLHPPPKQ</sequence>
<protein>
    <recommendedName>
        <fullName evidence="7">Extracellular matrix protein 1-like</fullName>
    </recommendedName>
</protein>
<evidence type="ECO:0000313" key="5">
    <source>
        <dbReference type="EMBL" id="KAI1901485.1"/>
    </source>
</evidence>
<dbReference type="InterPro" id="IPR008605">
    <property type="entry name" value="ECM1"/>
</dbReference>
<dbReference type="Gene3D" id="1.10.246.10">
    <property type="match status" value="1"/>
</dbReference>
<evidence type="ECO:0000313" key="6">
    <source>
        <dbReference type="Proteomes" id="UP000829720"/>
    </source>
</evidence>
<dbReference type="GO" id="GO:0005615">
    <property type="term" value="C:extracellular space"/>
    <property type="evidence" value="ECO:0007669"/>
    <property type="project" value="InterPro"/>
</dbReference>
<dbReference type="SUPFAM" id="SSF48552">
    <property type="entry name" value="Serum albumin-like"/>
    <property type="match status" value="1"/>
</dbReference>
<keyword evidence="3" id="KW-0677">Repeat</keyword>
<feature type="chain" id="PRO_5035730290" description="Extracellular matrix protein 1-like" evidence="4">
    <location>
        <begin position="26"/>
        <end position="159"/>
    </location>
</feature>
<dbReference type="EMBL" id="JAERUA010000003">
    <property type="protein sequence ID" value="KAI1901485.1"/>
    <property type="molecule type" value="Genomic_DNA"/>
</dbReference>
<dbReference type="InterPro" id="IPR020858">
    <property type="entry name" value="Serum_albumin-like"/>
</dbReference>